<dbReference type="EMBL" id="VTIK01000010">
    <property type="protein sequence ID" value="TYU49456.1"/>
    <property type="molecule type" value="Genomic_DNA"/>
</dbReference>
<evidence type="ECO:0000256" key="1">
    <source>
        <dbReference type="SAM" id="Phobius"/>
    </source>
</evidence>
<comment type="caution">
    <text evidence="2">The sequence shown here is derived from an EMBL/GenBank/DDBJ whole genome shotgun (WGS) entry which is preliminary data.</text>
</comment>
<feature type="transmembrane region" description="Helical" evidence="1">
    <location>
        <begin position="12"/>
        <end position="33"/>
    </location>
</feature>
<dbReference type="AlphaFoldDB" id="A0AB74N833"/>
<dbReference type="Proteomes" id="UP000322220">
    <property type="component" value="Unassembled WGS sequence"/>
</dbReference>
<sequence length="94" mass="10307">MPIDLAPLRDNLFAQIIIAVAILIVVLILLAVAGQNMARVFTLAFVGVVIVAFIFAFKNIDDLGQWLSKTIFKVGFISTPDFSTVIHSITQFLT</sequence>
<evidence type="ECO:0000313" key="2">
    <source>
        <dbReference type="EMBL" id="TYU49456.1"/>
    </source>
</evidence>
<keyword evidence="1" id="KW-1133">Transmembrane helix</keyword>
<name>A0AB74N833_LISMN</name>
<protein>
    <submittedName>
        <fullName evidence="2">Uncharacterized protein</fullName>
    </submittedName>
</protein>
<feature type="transmembrane region" description="Helical" evidence="1">
    <location>
        <begin position="40"/>
        <end position="57"/>
    </location>
</feature>
<organism evidence="2 3">
    <name type="scientific">Listeria monocytogenes</name>
    <dbReference type="NCBI Taxonomy" id="1639"/>
    <lineage>
        <taxon>Bacteria</taxon>
        <taxon>Bacillati</taxon>
        <taxon>Bacillota</taxon>
        <taxon>Bacilli</taxon>
        <taxon>Bacillales</taxon>
        <taxon>Listeriaceae</taxon>
        <taxon>Listeria</taxon>
    </lineage>
</organism>
<reference evidence="2 3" key="1">
    <citation type="submission" date="2019-08" db="EMBL/GenBank/DDBJ databases">
        <title>Soil Listeria distribution.</title>
        <authorList>
            <person name="Liao J."/>
        </authorList>
    </citation>
    <scope>NUCLEOTIDE SEQUENCE [LARGE SCALE GENOMIC DNA]</scope>
    <source>
        <strain evidence="2 3">IN-RH-2-BL1</strain>
    </source>
</reference>
<keyword evidence="1" id="KW-0812">Transmembrane</keyword>
<proteinExistence type="predicted"/>
<keyword evidence="1" id="KW-0472">Membrane</keyword>
<gene>
    <name evidence="2" type="ORF">FZW98_14550</name>
</gene>
<dbReference type="RefSeq" id="WP_149058249.1">
    <property type="nucleotide sequence ID" value="NZ_VTHT01000009.1"/>
</dbReference>
<evidence type="ECO:0000313" key="3">
    <source>
        <dbReference type="Proteomes" id="UP000322220"/>
    </source>
</evidence>
<accession>A0AB74N833</accession>